<comment type="subcellular location">
    <subcellularLocation>
        <location evidence="1">Nucleus</location>
    </subcellularLocation>
</comment>
<dbReference type="InterPro" id="IPR050331">
    <property type="entry name" value="Zinc_finger"/>
</dbReference>
<feature type="domain" description="C2H2-type" evidence="10">
    <location>
        <begin position="608"/>
        <end position="635"/>
    </location>
</feature>
<dbReference type="InterPro" id="IPR012934">
    <property type="entry name" value="Znf_AD"/>
</dbReference>
<dbReference type="Gene3D" id="3.40.1800.20">
    <property type="match status" value="1"/>
</dbReference>
<feature type="binding site" evidence="8">
    <location>
        <position position="120"/>
    </location>
    <ligand>
        <name>Zn(2+)</name>
        <dbReference type="ChEBI" id="CHEBI:29105"/>
    </ligand>
</feature>
<dbReference type="GO" id="GO:0005634">
    <property type="term" value="C:nucleus"/>
    <property type="evidence" value="ECO:0007669"/>
    <property type="project" value="UniProtKB-SubCell"/>
</dbReference>
<feature type="domain" description="C2H2-type" evidence="10">
    <location>
        <begin position="579"/>
        <end position="601"/>
    </location>
</feature>
<dbReference type="SUPFAM" id="SSF57667">
    <property type="entry name" value="beta-beta-alpha zinc fingers"/>
    <property type="match status" value="2"/>
</dbReference>
<feature type="binding site" evidence="8">
    <location>
        <position position="74"/>
    </location>
    <ligand>
        <name>Zn(2+)</name>
        <dbReference type="ChEBI" id="CHEBI:29105"/>
    </ligand>
</feature>
<reference evidence="12" key="2">
    <citation type="journal article" date="2007" name="Science">
        <title>Genome sequence of Aedes aegypti, a major arbovirus vector.</title>
        <authorList>
            <person name="Nene V."/>
            <person name="Wortman J.R."/>
            <person name="Lawson D."/>
            <person name="Haas B."/>
            <person name="Kodira C."/>
            <person name="Tu Z.J."/>
            <person name="Loftus B."/>
            <person name="Xi Z."/>
            <person name="Megy K."/>
            <person name="Grabherr M."/>
            <person name="Ren Q."/>
            <person name="Zdobnov E.M."/>
            <person name="Lobo N.F."/>
            <person name="Campbell K.S."/>
            <person name="Brown S.E."/>
            <person name="Bonaldo M.F."/>
            <person name="Zhu J."/>
            <person name="Sinkins S.P."/>
            <person name="Hogenkamp D.G."/>
            <person name="Amedeo P."/>
            <person name="Arensburger P."/>
            <person name="Atkinson P.W."/>
            <person name="Bidwell S."/>
            <person name="Biedler J."/>
            <person name="Birney E."/>
            <person name="Bruggner R.V."/>
            <person name="Costas J."/>
            <person name="Coy M.R."/>
            <person name="Crabtree J."/>
            <person name="Crawford M."/>
            <person name="Debruyn B."/>
            <person name="Decaprio D."/>
            <person name="Eiglmeier K."/>
            <person name="Eisenstadt E."/>
            <person name="El-Dorry H."/>
            <person name="Gelbart W.M."/>
            <person name="Gomes S.L."/>
            <person name="Hammond M."/>
            <person name="Hannick L.I."/>
            <person name="Hogan J.R."/>
            <person name="Holmes M.H."/>
            <person name="Jaffe D."/>
            <person name="Johnston J.S."/>
            <person name="Kennedy R.C."/>
            <person name="Koo H."/>
            <person name="Kravitz S."/>
            <person name="Kriventseva E.V."/>
            <person name="Kulp D."/>
            <person name="Labutti K."/>
            <person name="Lee E."/>
            <person name="Li S."/>
            <person name="Lovin D.D."/>
            <person name="Mao C."/>
            <person name="Mauceli E."/>
            <person name="Menck C.F."/>
            <person name="Miller J.R."/>
            <person name="Montgomery P."/>
            <person name="Mori A."/>
            <person name="Nascimento A.L."/>
            <person name="Naveira H.F."/>
            <person name="Nusbaum C."/>
            <person name="O'leary S."/>
            <person name="Orvis J."/>
            <person name="Pertea M."/>
            <person name="Quesneville H."/>
            <person name="Reidenbach K.R."/>
            <person name="Rogers Y.H."/>
            <person name="Roth C.W."/>
            <person name="Schneider J.R."/>
            <person name="Schatz M."/>
            <person name="Shumway M."/>
            <person name="Stanke M."/>
            <person name="Stinson E.O."/>
            <person name="Tubio J.M."/>
            <person name="Vanzee J.P."/>
            <person name="Verjovski-Almeida S."/>
            <person name="Werner D."/>
            <person name="White O."/>
            <person name="Wyder S."/>
            <person name="Zeng Q."/>
            <person name="Zhao Q."/>
            <person name="Zhao Y."/>
            <person name="Hill C.A."/>
            <person name="Raikhel A.S."/>
            <person name="Soares M.B."/>
            <person name="Knudson D.L."/>
            <person name="Lee N.H."/>
            <person name="Galagan J."/>
            <person name="Salzberg S.L."/>
            <person name="Paulsen I.T."/>
            <person name="Dimopoulos G."/>
            <person name="Collins F.H."/>
            <person name="Birren B."/>
            <person name="Fraser-Liggett C.M."/>
            <person name="Severson D.W."/>
        </authorList>
    </citation>
    <scope>NUCLEOTIDE SEQUENCE [LARGE SCALE GENOMIC DNA]</scope>
    <source>
        <strain evidence="12">Liverpool</strain>
    </source>
</reference>
<reference evidence="12" key="3">
    <citation type="submission" date="2012-09" db="EMBL/GenBank/DDBJ databases">
        <authorList>
            <consortium name="VectorBase"/>
        </authorList>
    </citation>
    <scope>NUCLEOTIDE SEQUENCE</scope>
    <source>
        <strain evidence="12">Liverpool</strain>
    </source>
</reference>
<evidence type="ECO:0000259" key="10">
    <source>
        <dbReference type="PROSITE" id="PS50157"/>
    </source>
</evidence>
<keyword evidence="2 8" id="KW-0479">Metal-binding</keyword>
<dbReference type="SMART" id="SM00868">
    <property type="entry name" value="zf-AD"/>
    <property type="match status" value="1"/>
</dbReference>
<evidence type="ECO:0000256" key="7">
    <source>
        <dbReference type="PROSITE-ProRule" id="PRU00042"/>
    </source>
</evidence>
<dbReference type="OMA" id="KWAENDR"/>
<dbReference type="PROSITE" id="PS00028">
    <property type="entry name" value="ZINC_FINGER_C2H2_1"/>
    <property type="match status" value="3"/>
</dbReference>
<reference evidence="12" key="1">
    <citation type="submission" date="2005-10" db="EMBL/GenBank/DDBJ databases">
        <authorList>
            <person name="Loftus B.J."/>
            <person name="Nene V.M."/>
            <person name="Hannick L.I."/>
            <person name="Bidwell S."/>
            <person name="Haas B."/>
            <person name="Amedeo P."/>
            <person name="Orvis J."/>
            <person name="Wortman J.R."/>
            <person name="White O.R."/>
            <person name="Salzberg S."/>
            <person name="Shumway M."/>
            <person name="Koo H."/>
            <person name="Zhao Y."/>
            <person name="Holmes M."/>
            <person name="Miller J."/>
            <person name="Schatz M."/>
            <person name="Pop M."/>
            <person name="Pai G."/>
            <person name="Utterback T."/>
            <person name="Rogers Y.-H."/>
            <person name="Kravitz S."/>
            <person name="Fraser C.M."/>
        </authorList>
    </citation>
    <scope>NUCLEOTIDE SEQUENCE</scope>
    <source>
        <strain evidence="12">Liverpool</strain>
    </source>
</reference>
<dbReference type="VEuPathDB" id="VectorBase:AAEL014216"/>
<dbReference type="Proteomes" id="UP000682892">
    <property type="component" value="Unassembled WGS sequence"/>
</dbReference>
<feature type="binding site" evidence="8">
    <location>
        <position position="71"/>
    </location>
    <ligand>
        <name>Zn(2+)</name>
        <dbReference type="ChEBI" id="CHEBI:29105"/>
    </ligand>
</feature>
<keyword evidence="3" id="KW-0677">Repeat</keyword>
<dbReference type="GO" id="GO:0010468">
    <property type="term" value="P:regulation of gene expression"/>
    <property type="evidence" value="ECO:0007669"/>
    <property type="project" value="TreeGrafter"/>
</dbReference>
<dbReference type="SMART" id="SM00355">
    <property type="entry name" value="ZnF_C2H2"/>
    <property type="match status" value="3"/>
</dbReference>
<dbReference type="PANTHER" id="PTHR16515:SF66">
    <property type="entry name" value="C2H2-TYPE DOMAIN-CONTAINING PROTEIN"/>
    <property type="match status" value="1"/>
</dbReference>
<proteinExistence type="predicted"/>
<keyword evidence="6" id="KW-0539">Nucleus</keyword>
<keyword evidence="5 8" id="KW-0862">Zinc</keyword>
<feature type="region of interest" description="Disordered" evidence="9">
    <location>
        <begin position="514"/>
        <end position="552"/>
    </location>
</feature>
<dbReference type="InterPro" id="IPR013087">
    <property type="entry name" value="Znf_C2H2_type"/>
</dbReference>
<evidence type="ECO:0000313" key="12">
    <source>
        <dbReference type="EMBL" id="EAT43641.1"/>
    </source>
</evidence>
<feature type="domain" description="ZAD" evidence="11">
    <location>
        <begin position="69"/>
        <end position="144"/>
    </location>
</feature>
<keyword evidence="4 7" id="KW-0863">Zinc-finger</keyword>
<dbReference type="eggNOG" id="KOG1721">
    <property type="taxonomic scope" value="Eukaryota"/>
</dbReference>
<feature type="domain" description="C2H2-type" evidence="10">
    <location>
        <begin position="635"/>
        <end position="662"/>
    </location>
</feature>
<dbReference type="Gene3D" id="3.30.160.60">
    <property type="entry name" value="Classic Zinc Finger"/>
    <property type="match status" value="3"/>
</dbReference>
<gene>
    <name evidence="12" type="ORF">AaeL_AAEL004926</name>
</gene>
<feature type="binding site" evidence="8">
    <location>
        <position position="117"/>
    </location>
    <ligand>
        <name>Zn(2+)</name>
        <dbReference type="ChEBI" id="CHEBI:29105"/>
    </ligand>
</feature>
<dbReference type="GO" id="GO:0008270">
    <property type="term" value="F:zinc ion binding"/>
    <property type="evidence" value="ECO:0007669"/>
    <property type="project" value="UniProtKB-UniRule"/>
</dbReference>
<dbReference type="PROSITE" id="PS50157">
    <property type="entry name" value="ZINC_FINGER_C2H2_2"/>
    <property type="match status" value="3"/>
</dbReference>
<dbReference type="Pfam" id="PF13912">
    <property type="entry name" value="zf-C2H2_6"/>
    <property type="match status" value="1"/>
</dbReference>
<sequence>MYPTQAERAQSLAHSRSSNNNKRKGAIFVVNEFGATSFEAGFSPKENYFGTFGRFVLERSSHNELNFERKCRTCGTDILELTCGIPIFGSGLQLDQKIHRYLGLNISLHDDLPKFLCATCFIKVESIDKFAILAKKTEEAYLGWFKCIRANLAKHISPLPPPLAPVRQLLTTPGPGSPTPGLPITPKIDFTALKQAVDEQIKQNDAPLGTAMNPIRLIKPEISIVSYSDLKLGLLIKDQELLKLILKALRWAEHDQRATFEVLIQRLKNTTFREILSNPNLLKDSDLTQLLKSYIGQEAFNKFTGGNGNCSAGSSIDLSNRGVTIKPIVHISPVKANPGQQSSYSTVLPIVKKERIPINEESVTQMEVGIDPNLFLDDEESLRKSKPVDKQNMENVVTIQLVPAKMTSKQHEEKISPTTLSCEVRSIASCSNAGAITSNAELEYKSAAKPLIKSNNPPVDKKVIKIRVKKNKEKIQATALPVPIPVNPISLPISIPPTTTITMIPVKTAELKPEEEKVLPQANSPPPIPALNLQKPTEPAKAKNEKPKRKRDAKWTLKLGANSAKRTRSQAGSIKGSKLVCNVCKKRFPSKSKLTAHMESHPKPIDKYTCDKCDRVFRTAANLAKHKQFHGGEKFSCDHCRKVYATSSMLKTHKLSHSNDRPHRCTICDKTFKRNQDLKPNDTFGLRISV</sequence>
<evidence type="ECO:0000256" key="5">
    <source>
        <dbReference type="ARBA" id="ARBA00022833"/>
    </source>
</evidence>
<evidence type="ECO:0000256" key="8">
    <source>
        <dbReference type="PROSITE-ProRule" id="PRU01263"/>
    </source>
</evidence>
<accession>Q17BM5</accession>
<dbReference type="EMBL" id="CH477320">
    <property type="protein sequence ID" value="EAT43641.1"/>
    <property type="molecule type" value="Genomic_DNA"/>
</dbReference>
<dbReference type="PANTHER" id="PTHR16515">
    <property type="entry name" value="PR DOMAIN ZINC FINGER PROTEIN"/>
    <property type="match status" value="1"/>
</dbReference>
<evidence type="ECO:0000256" key="3">
    <source>
        <dbReference type="ARBA" id="ARBA00022737"/>
    </source>
</evidence>
<dbReference type="InterPro" id="IPR036236">
    <property type="entry name" value="Znf_C2H2_sf"/>
</dbReference>
<dbReference type="SUPFAM" id="SSF57716">
    <property type="entry name" value="Glucocorticoid receptor-like (DNA-binding domain)"/>
    <property type="match status" value="1"/>
</dbReference>
<protein>
    <submittedName>
        <fullName evidence="12">AAEL004926-PA</fullName>
    </submittedName>
</protein>
<evidence type="ECO:0000313" key="13">
    <source>
        <dbReference type="Proteomes" id="UP000682892"/>
    </source>
</evidence>
<dbReference type="Pfam" id="PF00096">
    <property type="entry name" value="zf-C2H2"/>
    <property type="match status" value="3"/>
</dbReference>
<dbReference type="AlphaFoldDB" id="Q17BM5"/>
<dbReference type="HOGENOM" id="CLU_386951_0_0_1"/>
<name>Q17BM5_AEDAE</name>
<dbReference type="PROSITE" id="PS51915">
    <property type="entry name" value="ZAD"/>
    <property type="match status" value="1"/>
</dbReference>
<evidence type="ECO:0000256" key="2">
    <source>
        <dbReference type="ARBA" id="ARBA00022723"/>
    </source>
</evidence>
<dbReference type="PhylomeDB" id="Q17BM5"/>
<evidence type="ECO:0000256" key="1">
    <source>
        <dbReference type="ARBA" id="ARBA00004123"/>
    </source>
</evidence>
<evidence type="ECO:0000259" key="11">
    <source>
        <dbReference type="PROSITE" id="PS51915"/>
    </source>
</evidence>
<evidence type="ECO:0000256" key="9">
    <source>
        <dbReference type="SAM" id="MobiDB-lite"/>
    </source>
</evidence>
<organism evidence="12 13">
    <name type="scientific">Aedes aegypti</name>
    <name type="common">Yellowfever mosquito</name>
    <name type="synonym">Culex aegypti</name>
    <dbReference type="NCBI Taxonomy" id="7159"/>
    <lineage>
        <taxon>Eukaryota</taxon>
        <taxon>Metazoa</taxon>
        <taxon>Ecdysozoa</taxon>
        <taxon>Arthropoda</taxon>
        <taxon>Hexapoda</taxon>
        <taxon>Insecta</taxon>
        <taxon>Pterygota</taxon>
        <taxon>Neoptera</taxon>
        <taxon>Endopterygota</taxon>
        <taxon>Diptera</taxon>
        <taxon>Nematocera</taxon>
        <taxon>Culicoidea</taxon>
        <taxon>Culicidae</taxon>
        <taxon>Culicinae</taxon>
        <taxon>Aedini</taxon>
        <taxon>Aedes</taxon>
        <taxon>Stegomyia</taxon>
    </lineage>
</organism>
<evidence type="ECO:0000256" key="6">
    <source>
        <dbReference type="ARBA" id="ARBA00023242"/>
    </source>
</evidence>
<dbReference type="PaxDb" id="7159-AAEL004926-PA"/>
<evidence type="ECO:0000256" key="4">
    <source>
        <dbReference type="ARBA" id="ARBA00022771"/>
    </source>
</evidence>
<dbReference type="Pfam" id="PF07776">
    <property type="entry name" value="zf-AD"/>
    <property type="match status" value="1"/>
</dbReference>